<dbReference type="InterPro" id="IPR029033">
    <property type="entry name" value="His_PPase_superfam"/>
</dbReference>
<dbReference type="EMBL" id="ARYL01000003">
    <property type="protein sequence ID" value="KDA03816.1"/>
    <property type="molecule type" value="Genomic_DNA"/>
</dbReference>
<dbReference type="AlphaFoldDB" id="A0A059GAH8"/>
<name>A0A059GAH8_9PROT</name>
<dbReference type="CDD" id="cd07040">
    <property type="entry name" value="HP"/>
    <property type="match status" value="1"/>
</dbReference>
<feature type="chain" id="PRO_5001578110" evidence="1">
    <location>
        <begin position="20"/>
        <end position="172"/>
    </location>
</feature>
<dbReference type="Gene3D" id="3.40.50.1240">
    <property type="entry name" value="Phosphoglycerate mutase-like"/>
    <property type="match status" value="1"/>
</dbReference>
<dbReference type="SUPFAM" id="SSF53254">
    <property type="entry name" value="Phosphoglycerate mutase-like"/>
    <property type="match status" value="1"/>
</dbReference>
<dbReference type="RefSeq" id="WP_051624469.1">
    <property type="nucleotide sequence ID" value="NZ_ARYL01000003.1"/>
</dbReference>
<comment type="caution">
    <text evidence="2">The sequence shown here is derived from an EMBL/GenBank/DDBJ whole genome shotgun (WGS) entry which is preliminary data.</text>
</comment>
<dbReference type="PATRIC" id="fig|1280953.3.peg.612"/>
<dbReference type="InterPro" id="IPR013078">
    <property type="entry name" value="His_Pase_superF_clade-1"/>
</dbReference>
<proteinExistence type="predicted"/>
<protein>
    <submittedName>
        <fullName evidence="2">Phosphoglycerate mutase family protein</fullName>
    </submittedName>
</protein>
<evidence type="ECO:0000313" key="3">
    <source>
        <dbReference type="Proteomes" id="UP000024942"/>
    </source>
</evidence>
<feature type="signal peptide" evidence="1">
    <location>
        <begin position="1"/>
        <end position="19"/>
    </location>
</feature>
<dbReference type="STRING" id="1280953.HOC_03033"/>
<dbReference type="SMART" id="SM00855">
    <property type="entry name" value="PGAM"/>
    <property type="match status" value="1"/>
</dbReference>
<keyword evidence="1" id="KW-0732">Signal</keyword>
<gene>
    <name evidence="2" type="ORF">HOC_03033</name>
</gene>
<dbReference type="eggNOG" id="COG0406">
    <property type="taxonomic scope" value="Bacteria"/>
</dbReference>
<sequence>MRVSRRAFAGLMAAAVLSAACMSSPPPPETVIYLVRHAEKQVGDDPSLTDEGQARAEELALTLKKAGITRIYSTDTARTRQTAAPLAAALNVPVEIYDASDLLAFASELTTQTGTILVVGHSNTTPPLVEQLGGDPGTEINEAGEFDRLYVLHIRGDTVRTDLRRYGNRYQP</sequence>
<evidence type="ECO:0000256" key="1">
    <source>
        <dbReference type="SAM" id="SignalP"/>
    </source>
</evidence>
<dbReference type="Proteomes" id="UP000024942">
    <property type="component" value="Unassembled WGS sequence"/>
</dbReference>
<dbReference type="OrthoDB" id="3296006at2"/>
<dbReference type="PROSITE" id="PS51257">
    <property type="entry name" value="PROKAR_LIPOPROTEIN"/>
    <property type="match status" value="1"/>
</dbReference>
<reference evidence="2 3" key="1">
    <citation type="journal article" date="2014" name="Antonie Van Leeuwenhoek">
        <title>Hyphomonas beringensis sp. nov. and Hyphomonas chukchiensis sp. nov., isolated from surface seawater of the Bering Sea and Chukchi Sea.</title>
        <authorList>
            <person name="Li C."/>
            <person name="Lai Q."/>
            <person name="Li G."/>
            <person name="Dong C."/>
            <person name="Wang J."/>
            <person name="Liao Y."/>
            <person name="Shao Z."/>
        </authorList>
    </citation>
    <scope>NUCLEOTIDE SEQUENCE [LARGE SCALE GENOMIC DNA]</scope>
    <source>
        <strain evidence="2 3">SCH89</strain>
    </source>
</reference>
<organism evidence="2 3">
    <name type="scientific">Hyphomonas oceanitis SCH89</name>
    <dbReference type="NCBI Taxonomy" id="1280953"/>
    <lineage>
        <taxon>Bacteria</taxon>
        <taxon>Pseudomonadati</taxon>
        <taxon>Pseudomonadota</taxon>
        <taxon>Alphaproteobacteria</taxon>
        <taxon>Hyphomonadales</taxon>
        <taxon>Hyphomonadaceae</taxon>
        <taxon>Hyphomonas</taxon>
    </lineage>
</organism>
<accession>A0A059GAH8</accession>
<evidence type="ECO:0000313" key="2">
    <source>
        <dbReference type="EMBL" id="KDA03816.1"/>
    </source>
</evidence>
<keyword evidence="3" id="KW-1185">Reference proteome</keyword>
<dbReference type="Pfam" id="PF00300">
    <property type="entry name" value="His_Phos_1"/>
    <property type="match status" value="1"/>
</dbReference>